<evidence type="ECO:0000259" key="13">
    <source>
        <dbReference type="PROSITE" id="PS51722"/>
    </source>
</evidence>
<dbReference type="InterPro" id="IPR000178">
    <property type="entry name" value="TF_IF2_bacterial-like"/>
</dbReference>
<dbReference type="HAMAP" id="MF_00100_B">
    <property type="entry name" value="IF_2_B"/>
    <property type="match status" value="1"/>
</dbReference>
<dbReference type="CDD" id="cd03702">
    <property type="entry name" value="IF2_mtIF2_II"/>
    <property type="match status" value="1"/>
</dbReference>
<dbReference type="Proteomes" id="UP001272097">
    <property type="component" value="Unassembled WGS sequence"/>
</dbReference>
<feature type="region of interest" description="Disordered" evidence="12">
    <location>
        <begin position="1"/>
        <end position="260"/>
    </location>
</feature>
<reference evidence="14 15" key="1">
    <citation type="submission" date="2023-08" db="EMBL/GenBank/DDBJ databases">
        <title>Implementing the SeqCode for naming new Mesorhizobium species isolated from Vachellia karroo root nodules.</title>
        <authorList>
            <person name="Van Lill M."/>
        </authorList>
    </citation>
    <scope>NUCLEOTIDE SEQUENCE [LARGE SCALE GENOMIC DNA]</scope>
    <source>
        <strain evidence="14 15">VK3E</strain>
    </source>
</reference>
<evidence type="ECO:0000313" key="14">
    <source>
        <dbReference type="EMBL" id="MDX8440361.1"/>
    </source>
</evidence>
<dbReference type="InterPro" id="IPR004161">
    <property type="entry name" value="EFTu-like_2"/>
</dbReference>
<evidence type="ECO:0000256" key="4">
    <source>
        <dbReference type="ARBA" id="ARBA00022490"/>
    </source>
</evidence>
<feature type="region of interest" description="G-domain" evidence="9">
    <location>
        <begin position="361"/>
        <end position="509"/>
    </location>
</feature>
<feature type="compositionally biased region" description="Basic and acidic residues" evidence="12">
    <location>
        <begin position="1"/>
        <end position="11"/>
    </location>
</feature>
<evidence type="ECO:0000256" key="8">
    <source>
        <dbReference type="ARBA" id="ARBA00023134"/>
    </source>
</evidence>
<dbReference type="InterPro" id="IPR015760">
    <property type="entry name" value="TIF_IF2"/>
</dbReference>
<keyword evidence="7 9" id="KW-0648">Protein biosynthesis</keyword>
<gene>
    <name evidence="9 14" type="primary">infB</name>
    <name evidence="14" type="ORF">RFM51_12235</name>
</gene>
<dbReference type="SUPFAM" id="SSF52156">
    <property type="entry name" value="Initiation factor IF2/eIF5b, domain 3"/>
    <property type="match status" value="1"/>
</dbReference>
<dbReference type="NCBIfam" id="TIGR00231">
    <property type="entry name" value="small_GTP"/>
    <property type="match status" value="1"/>
</dbReference>
<evidence type="ECO:0000256" key="1">
    <source>
        <dbReference type="ARBA" id="ARBA00004496"/>
    </source>
</evidence>
<dbReference type="CDD" id="cd01887">
    <property type="entry name" value="IF2_eIF5B"/>
    <property type="match status" value="1"/>
</dbReference>
<dbReference type="PANTHER" id="PTHR43381">
    <property type="entry name" value="TRANSLATION INITIATION FACTOR IF-2-RELATED"/>
    <property type="match status" value="1"/>
</dbReference>
<dbReference type="Pfam" id="PF22042">
    <property type="entry name" value="EF-G_D2"/>
    <property type="match status" value="1"/>
</dbReference>
<feature type="binding site" evidence="9">
    <location>
        <begin position="467"/>
        <end position="470"/>
    </location>
    <ligand>
        <name>GTP</name>
        <dbReference type="ChEBI" id="CHEBI:37565"/>
    </ligand>
</feature>
<dbReference type="InterPro" id="IPR036925">
    <property type="entry name" value="TIF_IF2_dom3_sf"/>
</dbReference>
<evidence type="ECO:0000313" key="15">
    <source>
        <dbReference type="Proteomes" id="UP001272097"/>
    </source>
</evidence>
<evidence type="ECO:0000256" key="11">
    <source>
        <dbReference type="RuleBase" id="RU000645"/>
    </source>
</evidence>
<dbReference type="RefSeq" id="WP_320214272.1">
    <property type="nucleotide sequence ID" value="NZ_JAVIIS010000014.1"/>
</dbReference>
<dbReference type="InterPro" id="IPR044145">
    <property type="entry name" value="IF2_II"/>
</dbReference>
<keyword evidence="8 9" id="KW-0342">GTP-binding</keyword>
<dbReference type="EMBL" id="JAVIIS010000014">
    <property type="protein sequence ID" value="MDX8440361.1"/>
    <property type="molecule type" value="Genomic_DNA"/>
</dbReference>
<evidence type="ECO:0000256" key="12">
    <source>
        <dbReference type="SAM" id="MobiDB-lite"/>
    </source>
</evidence>
<dbReference type="InterPro" id="IPR027417">
    <property type="entry name" value="P-loop_NTPase"/>
</dbReference>
<dbReference type="Gene3D" id="3.40.50.10050">
    <property type="entry name" value="Translation initiation factor IF- 2, domain 3"/>
    <property type="match status" value="1"/>
</dbReference>
<dbReference type="Gene3D" id="2.40.30.10">
    <property type="entry name" value="Translation factors"/>
    <property type="match status" value="2"/>
</dbReference>
<keyword evidence="5 9" id="KW-0396">Initiation factor</keyword>
<proteinExistence type="inferred from homology"/>
<dbReference type="InterPro" id="IPR006847">
    <property type="entry name" value="IF2_N"/>
</dbReference>
<accession>A0ABU4WXX0</accession>
<keyword evidence="6 9" id="KW-0547">Nucleotide-binding</keyword>
<dbReference type="InterPro" id="IPR013575">
    <property type="entry name" value="IF2_assoc_dom_bac"/>
</dbReference>
<feature type="compositionally biased region" description="Low complexity" evidence="12">
    <location>
        <begin position="70"/>
        <end position="88"/>
    </location>
</feature>
<evidence type="ECO:0000256" key="7">
    <source>
        <dbReference type="ARBA" id="ARBA00022917"/>
    </source>
</evidence>
<dbReference type="Pfam" id="PF00009">
    <property type="entry name" value="GTP_EFTU"/>
    <property type="match status" value="1"/>
</dbReference>
<dbReference type="GO" id="GO:0003743">
    <property type="term" value="F:translation initiation factor activity"/>
    <property type="evidence" value="ECO:0007669"/>
    <property type="project" value="UniProtKB-KW"/>
</dbReference>
<evidence type="ECO:0000256" key="2">
    <source>
        <dbReference type="ARBA" id="ARBA00007733"/>
    </source>
</evidence>
<evidence type="ECO:0000256" key="3">
    <source>
        <dbReference type="ARBA" id="ARBA00020675"/>
    </source>
</evidence>
<dbReference type="PROSITE" id="PS01176">
    <property type="entry name" value="IF2"/>
    <property type="match status" value="1"/>
</dbReference>
<comment type="subcellular location">
    <subcellularLocation>
        <location evidence="1 9 11">Cytoplasm</location>
    </subcellularLocation>
</comment>
<dbReference type="Gene3D" id="3.40.50.300">
    <property type="entry name" value="P-loop containing nucleotide triphosphate hydrolases"/>
    <property type="match status" value="1"/>
</dbReference>
<dbReference type="InterPro" id="IPR023115">
    <property type="entry name" value="TIF_IF2_dom3"/>
</dbReference>
<sequence length="860" mass="93789">MNDTKSGDDKTLSVTPKKTLTLKRPGLEQGTVRQNFSHGRTKSVVVETKKRKFSLPGDKPEPVAPSVFTPKPVAAAPVAAAPVVQQAPKAPPQPPERSGMVLNELSRGEMEARRKALEGSKAREVEDRQRAQEESKRRAEEEDRRKREREDSARRQAEEEARLQAEAESRRRAEEEARRRAPLAADVATVDDEEGVKPRRTGPGVGASTPARRLATPEVARPAKPTKGEEDRRRGKLTLNSALSDEDARARSLSSMRRRQEKFKRALHNEPREKVMREVILPETITIQELAQRMSERAVDVVKFFMKQGQILKPGDVIDADTAELVASEFGHTVRRVAESDIEEGLFNIADRPEDLVSRPPVVTIMGHVDHGKTSLLDAIRNANVVSGEAGGITQHIGAYQIEKNGQKITFIDTPGHAAFTAMRARGAQVTDIAVLVVAADDSVMPQTIESISHAKAAGVPIIVAINKIDKRDADPQKVRTELLRHEVFVESMGGEVLDVEVSATKGTNLDKLLEAILLQAEVLDLKANPDRTAEGAVIEAQLDKGRGPVATVLVQTGTLMPGDIIVAGNEWGRVRALVNDRGEHVPEAPPAMPVEVLGLQGTPQAGDRFAVVNNEARAREITEYRQRLARDKAVAKHAGQRGSLEQMMSQLQTSGLKEFPLVIKGDVQGSIEAINAALEKLGNDEVRARIVHAGAGGITESDVSLAETSGAAIIGFNVRANTQARAAAAAAGIEIRYYSIIYNLVDDVKAALSGMLSPERRETFIGNAEILEIFDISKVGKIAGCRVTEGKVERGAGVRLIRDNVVIHEGTLKTLKRFKDEVSEVPGGQECGMAFQNYEDMRVGDVIECFRIEMVTRTL</sequence>
<name>A0ABU4WXX0_9HYPH</name>
<evidence type="ECO:0000256" key="5">
    <source>
        <dbReference type="ARBA" id="ARBA00022540"/>
    </source>
</evidence>
<feature type="binding site" evidence="9">
    <location>
        <begin position="413"/>
        <end position="417"/>
    </location>
    <ligand>
        <name>GTP</name>
        <dbReference type="ChEBI" id="CHEBI:37565"/>
    </ligand>
</feature>
<evidence type="ECO:0000256" key="9">
    <source>
        <dbReference type="HAMAP-Rule" id="MF_00100"/>
    </source>
</evidence>
<dbReference type="CDD" id="cd03692">
    <property type="entry name" value="mtIF2_IVc"/>
    <property type="match status" value="1"/>
</dbReference>
<dbReference type="Pfam" id="PF11987">
    <property type="entry name" value="IF-2"/>
    <property type="match status" value="1"/>
</dbReference>
<feature type="binding site" evidence="9">
    <location>
        <begin position="367"/>
        <end position="374"/>
    </location>
    <ligand>
        <name>GTP</name>
        <dbReference type="ChEBI" id="CHEBI:37565"/>
    </ligand>
</feature>
<dbReference type="SUPFAM" id="SSF50447">
    <property type="entry name" value="Translation proteins"/>
    <property type="match status" value="2"/>
</dbReference>
<dbReference type="SUPFAM" id="SSF52540">
    <property type="entry name" value="P-loop containing nucleoside triphosphate hydrolases"/>
    <property type="match status" value="1"/>
</dbReference>
<dbReference type="Pfam" id="PF08364">
    <property type="entry name" value="IF2_assoc"/>
    <property type="match status" value="1"/>
</dbReference>
<keyword evidence="15" id="KW-1185">Reference proteome</keyword>
<evidence type="ECO:0000256" key="6">
    <source>
        <dbReference type="ARBA" id="ARBA00022741"/>
    </source>
</evidence>
<dbReference type="PANTHER" id="PTHR43381:SF5">
    <property type="entry name" value="TR-TYPE G DOMAIN-CONTAINING PROTEIN"/>
    <property type="match status" value="1"/>
</dbReference>
<dbReference type="PROSITE" id="PS51722">
    <property type="entry name" value="G_TR_2"/>
    <property type="match status" value="1"/>
</dbReference>
<comment type="function">
    <text evidence="9 10">One of the essential components for the initiation of protein synthesis. Protects formylmethionyl-tRNA from spontaneous hydrolysis and promotes its binding to the 30S ribosomal subunits. Also involved in the hydrolysis of GTP during the formation of the 70S ribosomal complex.</text>
</comment>
<comment type="caution">
    <text evidence="14">The sequence shown here is derived from an EMBL/GenBank/DDBJ whole genome shotgun (WGS) entry which is preliminary data.</text>
</comment>
<evidence type="ECO:0000256" key="10">
    <source>
        <dbReference type="RuleBase" id="RU000644"/>
    </source>
</evidence>
<comment type="similarity">
    <text evidence="2 9 10">Belongs to the TRAFAC class translation factor GTPase superfamily. Classic translation factor GTPase family. IF-2 subfamily.</text>
</comment>
<keyword evidence="4 9" id="KW-0963">Cytoplasm</keyword>
<organism evidence="14 15">
    <name type="scientific">Mesorhizobium australafricanum</name>
    <dbReference type="NCBI Taxonomy" id="3072311"/>
    <lineage>
        <taxon>Bacteria</taxon>
        <taxon>Pseudomonadati</taxon>
        <taxon>Pseudomonadota</taxon>
        <taxon>Alphaproteobacteria</taxon>
        <taxon>Hyphomicrobiales</taxon>
        <taxon>Phyllobacteriaceae</taxon>
        <taxon>Mesorhizobium</taxon>
    </lineage>
</organism>
<dbReference type="NCBIfam" id="TIGR00487">
    <property type="entry name" value="IF-2"/>
    <property type="match status" value="1"/>
</dbReference>
<dbReference type="InterPro" id="IPR000795">
    <property type="entry name" value="T_Tr_GTP-bd_dom"/>
</dbReference>
<dbReference type="InterPro" id="IPR053905">
    <property type="entry name" value="EF-G-like_DII"/>
</dbReference>
<feature type="compositionally biased region" description="Basic and acidic residues" evidence="12">
    <location>
        <begin position="106"/>
        <end position="179"/>
    </location>
</feature>
<dbReference type="InterPro" id="IPR009000">
    <property type="entry name" value="Transl_B-barrel_sf"/>
</dbReference>
<feature type="domain" description="Tr-type G" evidence="13">
    <location>
        <begin position="358"/>
        <end position="527"/>
    </location>
</feature>
<dbReference type="Pfam" id="PF03144">
    <property type="entry name" value="GTP_EFTU_D2"/>
    <property type="match status" value="1"/>
</dbReference>
<dbReference type="InterPro" id="IPR005225">
    <property type="entry name" value="Small_GTP-bd"/>
</dbReference>
<dbReference type="Pfam" id="PF04760">
    <property type="entry name" value="IF2_N"/>
    <property type="match status" value="1"/>
</dbReference>
<protein>
    <recommendedName>
        <fullName evidence="3 9">Translation initiation factor IF-2</fullName>
    </recommendedName>
</protein>